<reference evidence="14" key="1">
    <citation type="submission" date="2025-08" db="UniProtKB">
        <authorList>
            <consortium name="Ensembl"/>
        </authorList>
    </citation>
    <scope>IDENTIFICATION</scope>
</reference>
<dbReference type="GO" id="GO:0034632">
    <property type="term" value="F:retinol transmembrane transporter activity"/>
    <property type="evidence" value="ECO:0007669"/>
    <property type="project" value="InterPro"/>
</dbReference>
<evidence type="ECO:0000313" key="14">
    <source>
        <dbReference type="Ensembl" id="ENSNVIP00000016090.1"/>
    </source>
</evidence>
<keyword evidence="15" id="KW-1185">Reference proteome</keyword>
<dbReference type="GO" id="GO:0019841">
    <property type="term" value="F:retinol binding"/>
    <property type="evidence" value="ECO:0007669"/>
    <property type="project" value="UniProtKB-KW"/>
</dbReference>
<keyword evidence="6" id="KW-0845">Vitamin A</keyword>
<dbReference type="PANTHER" id="PTHR21444:SF16">
    <property type="entry name" value="RECEPTOR FOR RETINOL UPTAKE STRA6"/>
    <property type="match status" value="1"/>
</dbReference>
<evidence type="ECO:0000256" key="7">
    <source>
        <dbReference type="ARBA" id="ARBA00022989"/>
    </source>
</evidence>
<evidence type="ECO:0000256" key="8">
    <source>
        <dbReference type="ARBA" id="ARBA00023072"/>
    </source>
</evidence>
<proteinExistence type="predicted"/>
<dbReference type="Pfam" id="PF14752">
    <property type="entry name" value="RBP_receptor"/>
    <property type="match status" value="1"/>
</dbReference>
<name>A0A8C7BAD1_NEOVI</name>
<evidence type="ECO:0000313" key="15">
    <source>
        <dbReference type="Proteomes" id="UP000694425"/>
    </source>
</evidence>
<keyword evidence="5 13" id="KW-0812">Transmembrane</keyword>
<dbReference type="GO" id="GO:0071939">
    <property type="term" value="P:vitamin A import into cell"/>
    <property type="evidence" value="ECO:0007669"/>
    <property type="project" value="TreeGrafter"/>
</dbReference>
<evidence type="ECO:0000256" key="13">
    <source>
        <dbReference type="SAM" id="Phobius"/>
    </source>
</evidence>
<evidence type="ECO:0000256" key="5">
    <source>
        <dbReference type="ARBA" id="ARBA00022692"/>
    </source>
</evidence>
<evidence type="ECO:0000256" key="11">
    <source>
        <dbReference type="ARBA" id="ARBA00031015"/>
    </source>
</evidence>
<organism evidence="14 15">
    <name type="scientific">Neovison vison</name>
    <name type="common">American mink</name>
    <name type="synonym">Mustela vison</name>
    <dbReference type="NCBI Taxonomy" id="452646"/>
    <lineage>
        <taxon>Eukaryota</taxon>
        <taxon>Metazoa</taxon>
        <taxon>Chordata</taxon>
        <taxon>Craniata</taxon>
        <taxon>Vertebrata</taxon>
        <taxon>Euteleostomi</taxon>
        <taxon>Mammalia</taxon>
        <taxon>Eutheria</taxon>
        <taxon>Laurasiatheria</taxon>
        <taxon>Carnivora</taxon>
        <taxon>Caniformia</taxon>
        <taxon>Musteloidea</taxon>
        <taxon>Mustelidae</taxon>
        <taxon>Mustelinae</taxon>
        <taxon>Neogale</taxon>
    </lineage>
</organism>
<keyword evidence="9 13" id="KW-0472">Membrane</keyword>
<comment type="subcellular location">
    <subcellularLocation>
        <location evidence="1">Cell membrane</location>
        <topology evidence="1">Multi-pass membrane protein</topology>
    </subcellularLocation>
</comment>
<accession>A0A8C7BAD1</accession>
<reference evidence="14" key="2">
    <citation type="submission" date="2025-09" db="UniProtKB">
        <authorList>
            <consortium name="Ensembl"/>
        </authorList>
    </citation>
    <scope>IDENTIFICATION</scope>
</reference>
<keyword evidence="8" id="KW-0683">Retinol-binding</keyword>
<evidence type="ECO:0000256" key="9">
    <source>
        <dbReference type="ARBA" id="ARBA00023136"/>
    </source>
</evidence>
<evidence type="ECO:0000256" key="1">
    <source>
        <dbReference type="ARBA" id="ARBA00004651"/>
    </source>
</evidence>
<dbReference type="InterPro" id="IPR026612">
    <property type="entry name" value="STRA6-like"/>
</dbReference>
<evidence type="ECO:0000256" key="10">
    <source>
        <dbReference type="ARBA" id="ARBA00023170"/>
    </source>
</evidence>
<sequence>MSSQAVGNQTSSGVTDDYSNWYIDEPQGDQELQPEGVVPACHPSVLLGLLHACLAVLSILVLLLLAVLTRVRRPRPCCGLGRSGMFHPVDFLAGDTNWTVPAAVFMVLFSSLCLLFPAEDPLPFLTLASPPSQDGKMETPRGNLLEIAKLVTVRII</sequence>
<evidence type="ECO:0000256" key="4">
    <source>
        <dbReference type="ARBA" id="ARBA00022475"/>
    </source>
</evidence>
<dbReference type="Ensembl" id="ENSNVIT00000018767.1">
    <property type="protein sequence ID" value="ENSNVIP00000016090.1"/>
    <property type="gene ID" value="ENSNVIG00000012597.1"/>
</dbReference>
<keyword evidence="10" id="KW-0675">Receptor</keyword>
<dbReference type="Proteomes" id="UP000694425">
    <property type="component" value="Unplaced"/>
</dbReference>
<protein>
    <recommendedName>
        <fullName evidence="2">Receptor for retinol uptake STRA6</fullName>
    </recommendedName>
    <alternativeName>
        <fullName evidence="11">Retinol-binding protein receptor STRA6</fullName>
    </alternativeName>
</protein>
<dbReference type="GO" id="GO:0005886">
    <property type="term" value="C:plasma membrane"/>
    <property type="evidence" value="ECO:0007669"/>
    <property type="project" value="UniProtKB-SubCell"/>
</dbReference>
<feature type="transmembrane region" description="Helical" evidence="13">
    <location>
        <begin position="45"/>
        <end position="68"/>
    </location>
</feature>
<dbReference type="GO" id="GO:0038023">
    <property type="term" value="F:signaling receptor activity"/>
    <property type="evidence" value="ECO:0007669"/>
    <property type="project" value="InterPro"/>
</dbReference>
<evidence type="ECO:0000256" key="3">
    <source>
        <dbReference type="ARBA" id="ARBA00022448"/>
    </source>
</evidence>
<evidence type="ECO:0000256" key="12">
    <source>
        <dbReference type="ARBA" id="ARBA00047156"/>
    </source>
</evidence>
<keyword evidence="4" id="KW-1003">Cell membrane</keyword>
<comment type="subunit">
    <text evidence="12">Homodimer. Interacts with JAK2 and STAT5. Interacts (via extracellular domains) with RBP4. Interacts (via cytoplasmic domains) with RBP1.</text>
</comment>
<dbReference type="GO" id="GO:0016918">
    <property type="term" value="F:retinal binding"/>
    <property type="evidence" value="ECO:0007669"/>
    <property type="project" value="UniProtKB-KW"/>
</dbReference>
<dbReference type="PANTHER" id="PTHR21444">
    <property type="entry name" value="COILED-COIL DOMAIN-CONTAINING PROTEIN 180"/>
    <property type="match status" value="1"/>
</dbReference>
<keyword evidence="3" id="KW-0813">Transport</keyword>
<dbReference type="GeneTree" id="ENSGT00940000153246"/>
<keyword evidence="7 13" id="KW-1133">Transmembrane helix</keyword>
<evidence type="ECO:0000256" key="6">
    <source>
        <dbReference type="ARBA" id="ARBA00022893"/>
    </source>
</evidence>
<dbReference type="AlphaFoldDB" id="A0A8C7BAD1"/>
<evidence type="ECO:0000256" key="2">
    <source>
        <dbReference type="ARBA" id="ARBA00014411"/>
    </source>
</evidence>